<reference evidence="2 3" key="1">
    <citation type="submission" date="2015-04" db="EMBL/GenBank/DDBJ databases">
        <title>Genome sequence of aromatic hydrocarbons-degrading Sphingobium chungbukense DJ77.</title>
        <authorList>
            <person name="Kim Y.-C."/>
            <person name="Chae J.-C."/>
        </authorList>
    </citation>
    <scope>NUCLEOTIDE SEQUENCE [LARGE SCALE GENOMIC DNA]</scope>
    <source>
        <strain evidence="2 3">DJ77</strain>
    </source>
</reference>
<sequence length="189" mass="20270">MFAHKSSDFQLEGAELRRHPRQTVYKSALLYPVVREATLAIGNISRSGLSGQCALPLSLRDTVHVSFDGEKFVTAEVRWTRGSTCGLLVEEPLVCFGGVEGNSPAAAAGEQARELRLAADLSATIVKSAPVLVGTVRNMSLEGMMIETAGLREGTRLLVKTRGADVRIGRVQWASGDLAGIFFDRAIGL</sequence>
<evidence type="ECO:0000313" key="3">
    <source>
        <dbReference type="Proteomes" id="UP000033874"/>
    </source>
</evidence>
<dbReference type="GO" id="GO:0035438">
    <property type="term" value="F:cyclic-di-GMP binding"/>
    <property type="evidence" value="ECO:0007669"/>
    <property type="project" value="InterPro"/>
</dbReference>
<dbReference type="STRING" id="56193.YP76_25150"/>
<name>A0A0M3AHP7_9SPHN</name>
<comment type="caution">
    <text evidence="2">The sequence shown here is derived from an EMBL/GenBank/DDBJ whole genome shotgun (WGS) entry which is preliminary data.</text>
</comment>
<keyword evidence="3" id="KW-1185">Reference proteome</keyword>
<evidence type="ECO:0000313" key="2">
    <source>
        <dbReference type="EMBL" id="KKW89533.1"/>
    </source>
</evidence>
<gene>
    <name evidence="2" type="ORF">YP76_25150</name>
</gene>
<accession>A0A0M3AHP7</accession>
<dbReference type="EMBL" id="LBIC01000020">
    <property type="protein sequence ID" value="KKW89533.1"/>
    <property type="molecule type" value="Genomic_DNA"/>
</dbReference>
<dbReference type="AlphaFoldDB" id="A0A0M3AHP7"/>
<evidence type="ECO:0000259" key="1">
    <source>
        <dbReference type="Pfam" id="PF07238"/>
    </source>
</evidence>
<dbReference type="InterPro" id="IPR009875">
    <property type="entry name" value="PilZ_domain"/>
</dbReference>
<protein>
    <recommendedName>
        <fullName evidence="1">PilZ domain-containing protein</fullName>
    </recommendedName>
</protein>
<organism evidence="2 3">
    <name type="scientific">Sphingobium chungbukense</name>
    <dbReference type="NCBI Taxonomy" id="56193"/>
    <lineage>
        <taxon>Bacteria</taxon>
        <taxon>Pseudomonadati</taxon>
        <taxon>Pseudomonadota</taxon>
        <taxon>Alphaproteobacteria</taxon>
        <taxon>Sphingomonadales</taxon>
        <taxon>Sphingomonadaceae</taxon>
        <taxon>Sphingobium</taxon>
    </lineage>
</organism>
<dbReference type="Proteomes" id="UP000033874">
    <property type="component" value="Unassembled WGS sequence"/>
</dbReference>
<dbReference type="RefSeq" id="WP_021243583.1">
    <property type="nucleotide sequence ID" value="NZ_LBIC01000020.1"/>
</dbReference>
<proteinExistence type="predicted"/>
<dbReference type="PATRIC" id="fig|56193.3.peg.5312"/>
<dbReference type="Pfam" id="PF07238">
    <property type="entry name" value="PilZ"/>
    <property type="match status" value="1"/>
</dbReference>
<feature type="domain" description="PilZ" evidence="1">
    <location>
        <begin position="16"/>
        <end position="87"/>
    </location>
</feature>